<evidence type="ECO:0000313" key="15">
    <source>
        <dbReference type="Proteomes" id="UP001216638"/>
    </source>
</evidence>
<dbReference type="InterPro" id="IPR032862">
    <property type="entry name" value="ALKBH6"/>
</dbReference>
<dbReference type="SUPFAM" id="SSF56112">
    <property type="entry name" value="Protein kinase-like (PK-like)"/>
    <property type="match status" value="1"/>
</dbReference>
<dbReference type="Gene3D" id="2.60.120.590">
    <property type="entry name" value="Alpha-ketoglutarate-dependent dioxygenase AlkB-like"/>
    <property type="match status" value="1"/>
</dbReference>
<evidence type="ECO:0000256" key="1">
    <source>
        <dbReference type="ARBA" id="ARBA00004123"/>
    </source>
</evidence>
<evidence type="ECO:0000313" key="14">
    <source>
        <dbReference type="EMBL" id="WFC94497.1"/>
    </source>
</evidence>
<dbReference type="Pfam" id="PF13532">
    <property type="entry name" value="2OG-FeII_Oxy_2"/>
    <property type="match status" value="1"/>
</dbReference>
<dbReference type="GO" id="GO:0004674">
    <property type="term" value="F:protein serine/threonine kinase activity"/>
    <property type="evidence" value="ECO:0007669"/>
    <property type="project" value="UniProtKB-KW"/>
</dbReference>
<comment type="similarity">
    <text evidence="2">Belongs to the alkB family.</text>
</comment>
<keyword evidence="14" id="KW-0418">Kinase</keyword>
<feature type="region of interest" description="Disordered" evidence="11">
    <location>
        <begin position="783"/>
        <end position="805"/>
    </location>
</feature>
<name>A0AAF0DSB8_9BASI</name>
<dbReference type="PROSITE" id="PS00108">
    <property type="entry name" value="PROTEIN_KINASE_ST"/>
    <property type="match status" value="1"/>
</dbReference>
<keyword evidence="14" id="KW-0808">Transferase</keyword>
<dbReference type="PANTHER" id="PTHR46030:SF1">
    <property type="entry name" value="ALPHA-KETOGLUTARATE-DEPENDENT DIOXYGENASE ALKB HOMOLOG 6"/>
    <property type="match status" value="1"/>
</dbReference>
<dbReference type="InterPro" id="IPR017441">
    <property type="entry name" value="Protein_kinase_ATP_BS"/>
</dbReference>
<evidence type="ECO:0000256" key="7">
    <source>
        <dbReference type="ARBA" id="ARBA00023002"/>
    </source>
</evidence>
<evidence type="ECO:0000256" key="5">
    <source>
        <dbReference type="ARBA" id="ARBA00022840"/>
    </source>
</evidence>
<dbReference type="GO" id="GO:0051213">
    <property type="term" value="F:dioxygenase activity"/>
    <property type="evidence" value="ECO:0007669"/>
    <property type="project" value="UniProtKB-KW"/>
</dbReference>
<feature type="region of interest" description="Disordered" evidence="11">
    <location>
        <begin position="92"/>
        <end position="150"/>
    </location>
</feature>
<dbReference type="InterPro" id="IPR037151">
    <property type="entry name" value="AlkB-like_sf"/>
</dbReference>
<accession>A0AAF0DSB8</accession>
<reference evidence="14" key="1">
    <citation type="submission" date="2023-03" db="EMBL/GenBank/DDBJ databases">
        <title>Mating type loci evolution in Malassezia.</title>
        <authorList>
            <person name="Coelho M.A."/>
        </authorList>
    </citation>
    <scope>NUCLEOTIDE SEQUENCE</scope>
    <source>
        <strain evidence="14">CBS 14135</strain>
    </source>
</reference>
<dbReference type="GO" id="GO:0005634">
    <property type="term" value="C:nucleus"/>
    <property type="evidence" value="ECO:0007669"/>
    <property type="project" value="UniProtKB-SubCell"/>
</dbReference>
<dbReference type="PROSITE" id="PS00107">
    <property type="entry name" value="PROTEIN_KINASE_ATP"/>
    <property type="match status" value="1"/>
</dbReference>
<dbReference type="Gene3D" id="1.10.510.10">
    <property type="entry name" value="Transferase(Phosphotransferase) domain 1"/>
    <property type="match status" value="2"/>
</dbReference>
<feature type="compositionally biased region" description="Low complexity" evidence="11">
    <location>
        <begin position="549"/>
        <end position="563"/>
    </location>
</feature>
<gene>
    <name evidence="14" type="primary">SWE1</name>
    <name evidence="14" type="ORF">MBRA1_001127</name>
</gene>
<dbReference type="SUPFAM" id="SSF51197">
    <property type="entry name" value="Clavaminate synthase-like"/>
    <property type="match status" value="1"/>
</dbReference>
<organism evidence="14 15">
    <name type="scientific">Malassezia brasiliensis</name>
    <dbReference type="NCBI Taxonomy" id="1821822"/>
    <lineage>
        <taxon>Eukaryota</taxon>
        <taxon>Fungi</taxon>
        <taxon>Dikarya</taxon>
        <taxon>Basidiomycota</taxon>
        <taxon>Ustilaginomycotina</taxon>
        <taxon>Malasseziomycetes</taxon>
        <taxon>Malasseziales</taxon>
        <taxon>Malasseziaceae</taxon>
        <taxon>Malassezia</taxon>
    </lineage>
</organism>
<evidence type="ECO:0000256" key="9">
    <source>
        <dbReference type="ARBA" id="ARBA00023242"/>
    </source>
</evidence>
<dbReference type="GO" id="GO:0005524">
    <property type="term" value="F:ATP binding"/>
    <property type="evidence" value="ECO:0007669"/>
    <property type="project" value="UniProtKB-UniRule"/>
</dbReference>
<evidence type="ECO:0000256" key="10">
    <source>
        <dbReference type="PROSITE-ProRule" id="PRU10141"/>
    </source>
</evidence>
<keyword evidence="14" id="KW-0723">Serine/threonine-protein kinase</keyword>
<feature type="region of interest" description="Disordered" evidence="11">
    <location>
        <begin position="580"/>
        <end position="605"/>
    </location>
</feature>
<evidence type="ECO:0000259" key="12">
    <source>
        <dbReference type="PROSITE" id="PS50011"/>
    </source>
</evidence>
<evidence type="ECO:0000259" key="13">
    <source>
        <dbReference type="PROSITE" id="PS51471"/>
    </source>
</evidence>
<evidence type="ECO:0000256" key="11">
    <source>
        <dbReference type="SAM" id="MobiDB-lite"/>
    </source>
</evidence>
<dbReference type="EC" id="2.7.11.1" evidence="14"/>
<keyword evidence="15" id="KW-1185">Reference proteome</keyword>
<dbReference type="InterPro" id="IPR000719">
    <property type="entry name" value="Prot_kinase_dom"/>
</dbReference>
<feature type="region of interest" description="Disordered" evidence="11">
    <location>
        <begin position="1"/>
        <end position="64"/>
    </location>
</feature>
<dbReference type="AlphaFoldDB" id="A0AAF0DSB8"/>
<keyword evidence="8" id="KW-0408">Iron</keyword>
<keyword evidence="3" id="KW-0479">Metal-binding</keyword>
<evidence type="ECO:0000256" key="4">
    <source>
        <dbReference type="ARBA" id="ARBA00022741"/>
    </source>
</evidence>
<feature type="region of interest" description="Disordered" evidence="11">
    <location>
        <begin position="728"/>
        <end position="749"/>
    </location>
</feature>
<feature type="domain" description="Fe2OG dioxygenase" evidence="13">
    <location>
        <begin position="947"/>
        <end position="1054"/>
    </location>
</feature>
<dbReference type="Gene3D" id="3.30.200.20">
    <property type="entry name" value="Phosphorylase Kinase, domain 1"/>
    <property type="match status" value="1"/>
</dbReference>
<dbReference type="InterPro" id="IPR008271">
    <property type="entry name" value="Ser/Thr_kinase_AS"/>
</dbReference>
<dbReference type="Pfam" id="PF00069">
    <property type="entry name" value="Pkinase"/>
    <property type="match status" value="2"/>
</dbReference>
<evidence type="ECO:0000256" key="3">
    <source>
        <dbReference type="ARBA" id="ARBA00022723"/>
    </source>
</evidence>
<dbReference type="PANTHER" id="PTHR46030">
    <property type="entry name" value="ALPHA-KETOGLUTARATE-DEPENDENT DIOXYGENASE ALKB HOMOLOG 6"/>
    <property type="match status" value="1"/>
</dbReference>
<sequence length="1061" mass="116212">MADRSFTKKSHAVMPDTPMKPTFSMTEAASTARTHRRGRSMGGVFPSRSPLFPTPPKTSLSATFHMPNTEAPRARMAAHGLGLGLPRTDLRRHHRSASERIPVTSPTPPFLDEPRTTGDPNDVFENPESPSRPAASEADYSLPSLRREQPVRRSRHAHVAPNPFVAMAPAPQPVDELQDTPMTEAPTPARAMDSPNNCFASPLASRGGPGAHDASPPRLSWETAGYDTPTSRDTSGLGLGAAPPTVLRTGSLYGSEASPLPALGETSPEAMTPITPTRKPSSHLKWFEAAPAGTPSQPYGGTQARKHKTQRPRHSEPVGALQTPPPARASAMVQSEPAHARNRCGGRVSQFEEQYVTETVLGQGEFSEVVRVREKATGRVSAVKRMKRAYLGPKDRIRRLEEVDVLCLLRQRRSTWHDPFFGADNVVELLGAWEEDGFLFLQTELCPLGSLAFVLAEYGRQVGPLDEARLWKILAELAAGVDFIHKSNVLHLDLKPANVLITEIGSLKISDFGMATRWPRCTAREILAGAQLETRKFLPRDGESISDLSFTPPSSPSQATPAPWGVPTTSTPFAFGGAYDDPASVSMPERPRRRGMRQHRKGSQVLSLEREGDREYIAPEVIFESKYGKPADLFALGLILLEAACSVEIPDNGEPWQKLRSDDFSDVRLDTLSPAMQGIITGLLSSQPYLRPTAAELLEIPAVQVVRDIMRRGLRADELDQLPAFSQETEHGAPYPLPASKYYAPPSTSDTRAGDRMVVRFRGAMIQEDEMAFMTEVLRAADRPTDHTSPDTSASLMTEDAPESVEPLPATLLPPEMCMSAPTHHSMEIDRMGRARDVQCHRLHPPPVYMVRVPAPGADAHDAEAFEYVPEFITPEEEVYLLGKIDTAPKPKWKQLAHRRLQYYGGQLAERSGALIAEPLPPFLTEFPALVERIAATGVFAHSRHRAPNHCLVNEYLPGQGIMPHNDGPAYYPVVATISLGAPILLDVYERTEDGTPSTPSFSLLQEPRSLLITHGAAYTRYLHGIAPREHDTAADLARVANRAALRDTALCDVAPLPYVS</sequence>
<dbReference type="PROSITE" id="PS51471">
    <property type="entry name" value="FE2OG_OXY"/>
    <property type="match status" value="1"/>
</dbReference>
<comment type="subcellular location">
    <subcellularLocation>
        <location evidence="1">Nucleus</location>
    </subcellularLocation>
</comment>
<keyword evidence="9" id="KW-0539">Nucleus</keyword>
<feature type="region of interest" description="Disordered" evidence="11">
    <location>
        <begin position="257"/>
        <end position="326"/>
    </location>
</feature>
<feature type="region of interest" description="Disordered" evidence="11">
    <location>
        <begin position="546"/>
        <end position="567"/>
    </location>
</feature>
<dbReference type="Proteomes" id="UP001216638">
    <property type="component" value="Chromosome 1"/>
</dbReference>
<evidence type="ECO:0000256" key="6">
    <source>
        <dbReference type="ARBA" id="ARBA00022964"/>
    </source>
</evidence>
<dbReference type="EMBL" id="CP119951">
    <property type="protein sequence ID" value="WFC94497.1"/>
    <property type="molecule type" value="Genomic_DNA"/>
</dbReference>
<dbReference type="InterPro" id="IPR027450">
    <property type="entry name" value="AlkB-like"/>
</dbReference>
<keyword evidence="7" id="KW-0560">Oxidoreductase</keyword>
<feature type="compositionally biased region" description="Basic residues" evidence="11">
    <location>
        <begin position="591"/>
        <end position="602"/>
    </location>
</feature>
<evidence type="ECO:0000256" key="8">
    <source>
        <dbReference type="ARBA" id="ARBA00023004"/>
    </source>
</evidence>
<evidence type="ECO:0000256" key="2">
    <source>
        <dbReference type="ARBA" id="ARBA00007879"/>
    </source>
</evidence>
<feature type="compositionally biased region" description="Polar residues" evidence="11">
    <location>
        <begin position="23"/>
        <end position="32"/>
    </location>
</feature>
<dbReference type="InterPro" id="IPR011009">
    <property type="entry name" value="Kinase-like_dom_sf"/>
</dbReference>
<dbReference type="GO" id="GO:0046872">
    <property type="term" value="F:metal ion binding"/>
    <property type="evidence" value="ECO:0007669"/>
    <property type="project" value="UniProtKB-KW"/>
</dbReference>
<protein>
    <submittedName>
        <fullName evidence="14">Non-specific serine/threonine protein kinase</fullName>
        <ecNumber evidence="14">2.7.11.1</ecNumber>
    </submittedName>
</protein>
<proteinExistence type="inferred from homology"/>
<dbReference type="SMART" id="SM00220">
    <property type="entry name" value="S_TKc"/>
    <property type="match status" value="1"/>
</dbReference>
<dbReference type="InterPro" id="IPR005123">
    <property type="entry name" value="Oxoglu/Fe-dep_dioxygenase_dom"/>
</dbReference>
<feature type="binding site" evidence="10">
    <location>
        <position position="384"/>
    </location>
    <ligand>
        <name>ATP</name>
        <dbReference type="ChEBI" id="CHEBI:30616"/>
    </ligand>
</feature>
<keyword evidence="6" id="KW-0223">Dioxygenase</keyword>
<keyword evidence="5 10" id="KW-0067">ATP-binding</keyword>
<dbReference type="PROSITE" id="PS50011">
    <property type="entry name" value="PROTEIN_KINASE_DOM"/>
    <property type="match status" value="1"/>
</dbReference>
<keyword evidence="4 10" id="KW-0547">Nucleotide-binding</keyword>
<feature type="domain" description="Protein kinase" evidence="12">
    <location>
        <begin position="355"/>
        <end position="703"/>
    </location>
</feature>